<dbReference type="RefSeq" id="WP_053400934.1">
    <property type="nucleotide sequence ID" value="NZ_LILC01000011.1"/>
</dbReference>
<organism evidence="2 3">
    <name type="scientific">Priestia koreensis</name>
    <dbReference type="NCBI Taxonomy" id="284581"/>
    <lineage>
        <taxon>Bacteria</taxon>
        <taxon>Bacillati</taxon>
        <taxon>Bacillota</taxon>
        <taxon>Bacilli</taxon>
        <taxon>Bacillales</taxon>
        <taxon>Bacillaceae</taxon>
        <taxon>Priestia</taxon>
    </lineage>
</organism>
<dbReference type="PATRIC" id="fig|284581.3.peg.3731"/>
<gene>
    <name evidence="2" type="ORF">AMD01_08385</name>
</gene>
<reference evidence="3" key="1">
    <citation type="submission" date="2015-08" db="EMBL/GenBank/DDBJ databases">
        <title>Fjat-14210 dsm16467.</title>
        <authorList>
            <person name="Liu B."/>
            <person name="Wang J."/>
            <person name="Zhu Y."/>
            <person name="Liu G."/>
            <person name="Chen Q."/>
            <person name="Chen Z."/>
            <person name="Lan J."/>
            <person name="Che J."/>
            <person name="Ge C."/>
            <person name="Shi H."/>
            <person name="Pan Z."/>
            <person name="Liu X."/>
        </authorList>
    </citation>
    <scope>NUCLEOTIDE SEQUENCE [LARGE SCALE GENOMIC DNA]</scope>
    <source>
        <strain evidence="3">DSM 16467</strain>
    </source>
</reference>
<dbReference type="AlphaFoldDB" id="A0A0M0L8E0"/>
<keyword evidence="3" id="KW-1185">Reference proteome</keyword>
<sequence length="357" mass="39070">MSKKAKTAVVSTVVVSTVLLSGCGLFGGDKAVEQIDPPKKVSYVEKEQSLKTDAAKETKKDEKASKETIKQELYLLDKNGYVVPKTFELPKTQSVAAQSLKYLVKDGPVTDKLPNGFQAVLPADTEVLGVKPEGKDTLIADFSPEFKNYKKEDERKILEAITYTLTQFEGIKNVKIRINGYDQKVMPVNHTPIGEGVSRADGINLDNSDIADLTNTHAVTVYYLAGEGKKLYYVPVTKRIPNGDENKFTAVVDELIKGPSMTSGLLSDFNSDAKLLKVPTMENGKLTLDFNKSILGNMKGTKISQHVLDALVLSLTEQPDVKSVQVMVNGKANILDEKGKELTKPVTRPEKVNTGSF</sequence>
<dbReference type="Pfam" id="PF10646">
    <property type="entry name" value="Germane"/>
    <property type="match status" value="2"/>
</dbReference>
<evidence type="ECO:0000313" key="2">
    <source>
        <dbReference type="EMBL" id="KOO46923.1"/>
    </source>
</evidence>
<dbReference type="STRING" id="284581.AMD01_08385"/>
<comment type="caution">
    <text evidence="2">The sequence shown here is derived from an EMBL/GenBank/DDBJ whole genome shotgun (WGS) entry which is preliminary data.</text>
</comment>
<evidence type="ECO:0000259" key="1">
    <source>
        <dbReference type="SMART" id="SM00909"/>
    </source>
</evidence>
<feature type="domain" description="GerMN" evidence="1">
    <location>
        <begin position="96"/>
        <end position="187"/>
    </location>
</feature>
<dbReference type="Proteomes" id="UP000037558">
    <property type="component" value="Unassembled WGS sequence"/>
</dbReference>
<accession>A0A0M0L8E0</accession>
<dbReference type="OrthoDB" id="1715058at2"/>
<proteinExistence type="predicted"/>
<name>A0A0M0L8E0_9BACI</name>
<dbReference type="PROSITE" id="PS51257">
    <property type="entry name" value="PROKAR_LIPOPROTEIN"/>
    <property type="match status" value="1"/>
</dbReference>
<protein>
    <submittedName>
        <fullName evidence="2">Sporulation protein</fullName>
    </submittedName>
</protein>
<dbReference type="InterPro" id="IPR019606">
    <property type="entry name" value="GerMN"/>
</dbReference>
<feature type="domain" description="GerMN" evidence="1">
    <location>
        <begin position="248"/>
        <end position="337"/>
    </location>
</feature>
<dbReference type="SMART" id="SM00909">
    <property type="entry name" value="Germane"/>
    <property type="match status" value="2"/>
</dbReference>
<dbReference type="EMBL" id="LILC01000011">
    <property type="protein sequence ID" value="KOO46923.1"/>
    <property type="molecule type" value="Genomic_DNA"/>
</dbReference>
<evidence type="ECO:0000313" key="3">
    <source>
        <dbReference type="Proteomes" id="UP000037558"/>
    </source>
</evidence>